<evidence type="ECO:0000256" key="1">
    <source>
        <dbReference type="SAM" id="SignalP"/>
    </source>
</evidence>
<name>A0ABY2K937_9DEIN</name>
<keyword evidence="1" id="KW-0732">Signal</keyword>
<feature type="chain" id="PRO_5045738814" description="NHL repeat containing protein" evidence="1">
    <location>
        <begin position="19"/>
        <end position="306"/>
    </location>
</feature>
<protein>
    <recommendedName>
        <fullName evidence="4">NHL repeat containing protein</fullName>
    </recommendedName>
</protein>
<dbReference type="SUPFAM" id="SSF101898">
    <property type="entry name" value="NHL repeat"/>
    <property type="match status" value="1"/>
</dbReference>
<dbReference type="Proteomes" id="UP000297244">
    <property type="component" value="Unassembled WGS sequence"/>
</dbReference>
<accession>A0ABY2K937</accession>
<gene>
    <name evidence="2" type="ORF">E0489_02945</name>
</gene>
<sequence length="306" mass="33517">MRVRWFSLLGLLLLSAWAASPLDKGLVIADAGNHRLVVLSPEGKLLRTIPLPKPFTYTDDVFLAPGGRVAYITDPEVDAVGAVSFPEGRLLWLYGRPGRPGSGPGQLDNPDDLVPLPGGLLALADIRNCRVLLLTPEGKLERVLGQTRVCRNAPGYFNKPNGAFPLGKDRLLVTEIVGHDLAVVDLSGRRLRTIPLPVHYPSDANLTPWGTVLVVDWWSPGAVLELDLGGRVLWRYAPTDREGRLDHPSVAVGLRNGLVVLTDDRRHRVLVVDRRTNRVVFQYGRTDTPGSAPGLLRFPDGLDLVR</sequence>
<dbReference type="Gene3D" id="2.120.10.30">
    <property type="entry name" value="TolB, C-terminal domain"/>
    <property type="match status" value="1"/>
</dbReference>
<dbReference type="EMBL" id="SKBL01000002">
    <property type="protein sequence ID" value="TFU17752.1"/>
    <property type="molecule type" value="Genomic_DNA"/>
</dbReference>
<proteinExistence type="predicted"/>
<feature type="signal peptide" evidence="1">
    <location>
        <begin position="1"/>
        <end position="18"/>
    </location>
</feature>
<dbReference type="PANTHER" id="PTHR24104:SF25">
    <property type="entry name" value="PROTEIN LIN-41"/>
    <property type="match status" value="1"/>
</dbReference>
<dbReference type="RefSeq" id="WP_051906194.1">
    <property type="nucleotide sequence ID" value="NZ_ML214240.1"/>
</dbReference>
<dbReference type="InterPro" id="IPR011042">
    <property type="entry name" value="6-blade_b-propeller_TolB-like"/>
</dbReference>
<evidence type="ECO:0000313" key="3">
    <source>
        <dbReference type="Proteomes" id="UP000297244"/>
    </source>
</evidence>
<dbReference type="PANTHER" id="PTHR24104">
    <property type="entry name" value="E3 UBIQUITIN-PROTEIN LIGASE NHLRC1-RELATED"/>
    <property type="match status" value="1"/>
</dbReference>
<reference evidence="2 3" key="1">
    <citation type="submission" date="2019-03" db="EMBL/GenBank/DDBJ databases">
        <title>Thermus tengchongensis species for the arsenic transformation mechanism.</title>
        <authorList>
            <person name="Yuan G.C."/>
        </authorList>
    </citation>
    <scope>NUCLEOTIDE SEQUENCE [LARGE SCALE GENOMIC DNA]</scope>
    <source>
        <strain evidence="2 3">15Y</strain>
    </source>
</reference>
<organism evidence="2 3">
    <name type="scientific">Thermus tengchongensis</name>
    <dbReference type="NCBI Taxonomy" id="1214928"/>
    <lineage>
        <taxon>Bacteria</taxon>
        <taxon>Thermotogati</taxon>
        <taxon>Deinococcota</taxon>
        <taxon>Deinococci</taxon>
        <taxon>Thermales</taxon>
        <taxon>Thermaceae</taxon>
        <taxon>Thermus</taxon>
    </lineage>
</organism>
<evidence type="ECO:0000313" key="2">
    <source>
        <dbReference type="EMBL" id="TFU17752.1"/>
    </source>
</evidence>
<evidence type="ECO:0008006" key="4">
    <source>
        <dbReference type="Google" id="ProtNLM"/>
    </source>
</evidence>
<keyword evidence="3" id="KW-1185">Reference proteome</keyword>
<dbReference type="InterPro" id="IPR050952">
    <property type="entry name" value="TRIM-NHL_E3_ligases"/>
</dbReference>
<comment type="caution">
    <text evidence="2">The sequence shown here is derived from an EMBL/GenBank/DDBJ whole genome shotgun (WGS) entry which is preliminary data.</text>
</comment>